<comment type="caution">
    <text evidence="2">The sequence shown here is derived from an EMBL/GenBank/DDBJ whole genome shotgun (WGS) entry which is preliminary data.</text>
</comment>
<dbReference type="PANTHER" id="PTHR47829">
    <property type="entry name" value="HYDROLASE, PUTATIVE (AFU_ORTHOLOGUE AFUA_1G12880)-RELATED"/>
    <property type="match status" value="1"/>
</dbReference>
<dbReference type="EMBL" id="JAPUFD010000006">
    <property type="protein sequence ID" value="MDI1487771.1"/>
    <property type="molecule type" value="Genomic_DNA"/>
</dbReference>
<dbReference type="InterPro" id="IPR023214">
    <property type="entry name" value="HAD_sf"/>
</dbReference>
<name>A0AA43TQM7_9LECA</name>
<sequence>MNDSFFKGFTEDLHDETAWREYNGSFRSEKKKLKDTANPTQLGDHVSLKAETADSKPGTQDAGPQARSSPASTEEQRPSLSKLAQDSAIGDPVSLESEDVVEGGGKSGTAPAQESKGPSKGDGDRSMPKIEGEELFWTMMSASREPDPYIFPALERLSKQKPRPILGALSNTVKYPPDHEWSKRQGRKSVSEDFISDPASLFDVFIASADVGMRKPSREIYELALQKLSDYDRSKGGQGIEANQVVFLDDIGENLKTAKEMGMKTIRVQLGKTWRAVKEVEGLLGVELMDETTRRAKL</sequence>
<proteinExistence type="predicted"/>
<feature type="compositionally biased region" description="Basic and acidic residues" evidence="1">
    <location>
        <begin position="9"/>
        <end position="19"/>
    </location>
</feature>
<dbReference type="Proteomes" id="UP001161017">
    <property type="component" value="Unassembled WGS sequence"/>
</dbReference>
<dbReference type="Pfam" id="PF13419">
    <property type="entry name" value="HAD_2"/>
    <property type="match status" value="1"/>
</dbReference>
<dbReference type="GO" id="GO:0016791">
    <property type="term" value="F:phosphatase activity"/>
    <property type="evidence" value="ECO:0007669"/>
    <property type="project" value="UniProtKB-ARBA"/>
</dbReference>
<dbReference type="Gene3D" id="3.40.50.1000">
    <property type="entry name" value="HAD superfamily/HAD-like"/>
    <property type="match status" value="1"/>
</dbReference>
<evidence type="ECO:0000256" key="1">
    <source>
        <dbReference type="SAM" id="MobiDB-lite"/>
    </source>
</evidence>
<dbReference type="InterPro" id="IPR041492">
    <property type="entry name" value="HAD_2"/>
</dbReference>
<feature type="compositionally biased region" description="Basic and acidic residues" evidence="1">
    <location>
        <begin position="117"/>
        <end position="128"/>
    </location>
</feature>
<dbReference type="InterPro" id="IPR006439">
    <property type="entry name" value="HAD-SF_hydro_IA"/>
</dbReference>
<dbReference type="NCBIfam" id="TIGR01509">
    <property type="entry name" value="HAD-SF-IA-v3"/>
    <property type="match status" value="1"/>
</dbReference>
<feature type="region of interest" description="Disordered" evidence="1">
    <location>
        <begin position="1"/>
        <end position="128"/>
    </location>
</feature>
<accession>A0AA43TQM7</accession>
<dbReference type="SUPFAM" id="SSF56784">
    <property type="entry name" value="HAD-like"/>
    <property type="match status" value="1"/>
</dbReference>
<keyword evidence="3" id="KW-1185">Reference proteome</keyword>
<organism evidence="2 3">
    <name type="scientific">Ramalina farinacea</name>
    <dbReference type="NCBI Taxonomy" id="258253"/>
    <lineage>
        <taxon>Eukaryota</taxon>
        <taxon>Fungi</taxon>
        <taxon>Dikarya</taxon>
        <taxon>Ascomycota</taxon>
        <taxon>Pezizomycotina</taxon>
        <taxon>Lecanoromycetes</taxon>
        <taxon>OSLEUM clade</taxon>
        <taxon>Lecanoromycetidae</taxon>
        <taxon>Lecanorales</taxon>
        <taxon>Lecanorineae</taxon>
        <taxon>Ramalinaceae</taxon>
        <taxon>Ramalina</taxon>
    </lineage>
</organism>
<evidence type="ECO:0008006" key="4">
    <source>
        <dbReference type="Google" id="ProtNLM"/>
    </source>
</evidence>
<dbReference type="InterPro" id="IPR052898">
    <property type="entry name" value="ACAD10-like"/>
</dbReference>
<reference evidence="2" key="1">
    <citation type="journal article" date="2023" name="Genome Biol. Evol.">
        <title>First Whole Genome Sequence and Flow Cytometry Genome Size Data for the Lichen-Forming Fungus Ramalina farinacea (Ascomycota).</title>
        <authorList>
            <person name="Llewellyn T."/>
            <person name="Mian S."/>
            <person name="Hill R."/>
            <person name="Leitch I.J."/>
            <person name="Gaya E."/>
        </authorList>
    </citation>
    <scope>NUCLEOTIDE SEQUENCE</scope>
    <source>
        <strain evidence="2">LIQ254RAFAR</strain>
    </source>
</reference>
<dbReference type="PANTHER" id="PTHR47829:SF1">
    <property type="entry name" value="HAD FAMILY PHOSPHATASE"/>
    <property type="match status" value="1"/>
</dbReference>
<evidence type="ECO:0000313" key="3">
    <source>
        <dbReference type="Proteomes" id="UP001161017"/>
    </source>
</evidence>
<protein>
    <recommendedName>
        <fullName evidence="4">Epoxide hydrolase</fullName>
    </recommendedName>
</protein>
<dbReference type="InterPro" id="IPR036412">
    <property type="entry name" value="HAD-like_sf"/>
</dbReference>
<gene>
    <name evidence="2" type="ORF">OHK93_007043</name>
</gene>
<feature type="compositionally biased region" description="Polar residues" evidence="1">
    <location>
        <begin position="66"/>
        <end position="84"/>
    </location>
</feature>
<dbReference type="AlphaFoldDB" id="A0AA43TQM7"/>
<evidence type="ECO:0000313" key="2">
    <source>
        <dbReference type="EMBL" id="MDI1487771.1"/>
    </source>
</evidence>